<organism evidence="1 2">
    <name type="scientific">Canavalia gladiata</name>
    <name type="common">Sword bean</name>
    <name type="synonym">Dolichos gladiatus</name>
    <dbReference type="NCBI Taxonomy" id="3824"/>
    <lineage>
        <taxon>Eukaryota</taxon>
        <taxon>Viridiplantae</taxon>
        <taxon>Streptophyta</taxon>
        <taxon>Embryophyta</taxon>
        <taxon>Tracheophyta</taxon>
        <taxon>Spermatophyta</taxon>
        <taxon>Magnoliopsida</taxon>
        <taxon>eudicotyledons</taxon>
        <taxon>Gunneridae</taxon>
        <taxon>Pentapetalae</taxon>
        <taxon>rosids</taxon>
        <taxon>fabids</taxon>
        <taxon>Fabales</taxon>
        <taxon>Fabaceae</taxon>
        <taxon>Papilionoideae</taxon>
        <taxon>50 kb inversion clade</taxon>
        <taxon>NPAAA clade</taxon>
        <taxon>indigoferoid/millettioid clade</taxon>
        <taxon>Phaseoleae</taxon>
        <taxon>Canavalia</taxon>
    </lineage>
</organism>
<name>A0AAN9L5N2_CANGL</name>
<reference evidence="1 2" key="1">
    <citation type="submission" date="2024-01" db="EMBL/GenBank/DDBJ databases">
        <title>The genomes of 5 underutilized Papilionoideae crops provide insights into root nodulation and disease resistanc.</title>
        <authorList>
            <person name="Jiang F."/>
        </authorList>
    </citation>
    <scope>NUCLEOTIDE SEQUENCE [LARGE SCALE GENOMIC DNA]</scope>
    <source>
        <strain evidence="1">LVBAO_FW01</strain>
        <tissue evidence="1">Leaves</tissue>
    </source>
</reference>
<proteinExistence type="predicted"/>
<dbReference type="EMBL" id="JAYMYQ010000005">
    <property type="protein sequence ID" value="KAK7329935.1"/>
    <property type="molecule type" value="Genomic_DNA"/>
</dbReference>
<accession>A0AAN9L5N2</accession>
<evidence type="ECO:0000313" key="1">
    <source>
        <dbReference type="EMBL" id="KAK7329935.1"/>
    </source>
</evidence>
<keyword evidence="2" id="KW-1185">Reference proteome</keyword>
<gene>
    <name evidence="1" type="ORF">VNO77_24117</name>
</gene>
<protein>
    <submittedName>
        <fullName evidence="1">Uncharacterized protein</fullName>
    </submittedName>
</protein>
<comment type="caution">
    <text evidence="1">The sequence shown here is derived from an EMBL/GenBank/DDBJ whole genome shotgun (WGS) entry which is preliminary data.</text>
</comment>
<dbReference type="AlphaFoldDB" id="A0AAN9L5N2"/>
<evidence type="ECO:0000313" key="2">
    <source>
        <dbReference type="Proteomes" id="UP001367508"/>
    </source>
</evidence>
<sequence length="69" mass="8028">MFPQNFKTSVTISWMMDCSLQENLTGKQRTFWSTKYKLIFQEGLFPPSNEAYTAQHMQRGVYKGKKSGV</sequence>
<dbReference type="Proteomes" id="UP001367508">
    <property type="component" value="Unassembled WGS sequence"/>
</dbReference>